<name>A0ABR6WER5_9BACT</name>
<protein>
    <submittedName>
        <fullName evidence="1">Uncharacterized protein</fullName>
    </submittedName>
</protein>
<reference evidence="1 2" key="1">
    <citation type="submission" date="2019-06" db="EMBL/GenBank/DDBJ databases">
        <title>Spirosoma utsteinense sp. nov. isolated from Antarctic ice-free soils.</title>
        <authorList>
            <person name="Tahon G."/>
        </authorList>
    </citation>
    <scope>NUCLEOTIDE SEQUENCE [LARGE SCALE GENOMIC DNA]</scope>
    <source>
        <strain evidence="1 2">LMG 31447</strain>
    </source>
</reference>
<gene>
    <name evidence="1" type="ORF">FH603_5554</name>
</gene>
<dbReference type="Proteomes" id="UP000700732">
    <property type="component" value="Unassembled WGS sequence"/>
</dbReference>
<dbReference type="EMBL" id="VFIA01000073">
    <property type="protein sequence ID" value="MBC3795022.1"/>
    <property type="molecule type" value="Genomic_DNA"/>
</dbReference>
<evidence type="ECO:0000313" key="2">
    <source>
        <dbReference type="Proteomes" id="UP000700732"/>
    </source>
</evidence>
<comment type="caution">
    <text evidence="1">The sequence shown here is derived from an EMBL/GenBank/DDBJ whole genome shotgun (WGS) entry which is preliminary data.</text>
</comment>
<evidence type="ECO:0000313" key="1">
    <source>
        <dbReference type="EMBL" id="MBC3795022.1"/>
    </source>
</evidence>
<proteinExistence type="predicted"/>
<keyword evidence="2" id="KW-1185">Reference proteome</keyword>
<sequence>MNLYKSYQRVIKADSLFGRSEKNVNLNGQEASNFIKERILEGSPLMISRFGANEINILLNYYLVKDNMIGNLCNLVRGIPYVFKYNKKIVESFLNGAGFFSNKNTNSEISKYCELILKDLHKIDILGSWLSQEKFIYPLMKPTITRVRLRDLSPVTNHEDPWTVALRRCWGIILGVLV</sequence>
<accession>A0ABR6WER5</accession>
<organism evidence="1 2">
    <name type="scientific">Spirosoma utsteinense</name>
    <dbReference type="NCBI Taxonomy" id="2585773"/>
    <lineage>
        <taxon>Bacteria</taxon>
        <taxon>Pseudomonadati</taxon>
        <taxon>Bacteroidota</taxon>
        <taxon>Cytophagia</taxon>
        <taxon>Cytophagales</taxon>
        <taxon>Cytophagaceae</taxon>
        <taxon>Spirosoma</taxon>
    </lineage>
</organism>
<dbReference type="RefSeq" id="WP_186742093.1">
    <property type="nucleotide sequence ID" value="NZ_VFIA01000073.1"/>
</dbReference>